<dbReference type="Pfam" id="PF03909">
    <property type="entry name" value="BSD"/>
    <property type="match status" value="2"/>
</dbReference>
<feature type="compositionally biased region" description="Polar residues" evidence="1">
    <location>
        <begin position="356"/>
        <end position="369"/>
    </location>
</feature>
<dbReference type="GO" id="GO:0005737">
    <property type="term" value="C:cytoplasm"/>
    <property type="evidence" value="ECO:0007669"/>
    <property type="project" value="TreeGrafter"/>
</dbReference>
<dbReference type="EMBL" id="HBIN01008529">
    <property type="protein sequence ID" value="CAE0436056.1"/>
    <property type="molecule type" value="Transcribed_RNA"/>
</dbReference>
<dbReference type="PROSITE" id="PS50858">
    <property type="entry name" value="BSD"/>
    <property type="match status" value="2"/>
</dbReference>
<proteinExistence type="predicted"/>
<reference evidence="3" key="1">
    <citation type="submission" date="2021-01" db="EMBL/GenBank/DDBJ databases">
        <authorList>
            <person name="Corre E."/>
            <person name="Pelletier E."/>
            <person name="Niang G."/>
            <person name="Scheremetjew M."/>
            <person name="Finn R."/>
            <person name="Kale V."/>
            <person name="Holt S."/>
            <person name="Cochrane G."/>
            <person name="Meng A."/>
            <person name="Brown T."/>
            <person name="Cohen L."/>
        </authorList>
    </citation>
    <scope>NUCLEOTIDE SEQUENCE</scope>
    <source>
        <strain evidence="3">GSBS06</strain>
    </source>
</reference>
<sequence length="378" mass="43845">MAPEKNIPDPNPAEGFGDYETAKEVYKTHVLELSKRYEIWKSCWTKLLCPPPASFSFNLQLAIPFAKIALAHDKELEKARYHFVPAKISEFDFWRSYFWNVQQIRANCFHSLDWDEDSQIDLTMLSLKDIMLSKESDYLKKHENPSDQENFEGVLARANFSSLEEEKHEMSDLDQNNMNSLPVLYAAPWEVAKSNCWKIAVLQARLLHQRALALSRLRKIWSAEDGRLIDAPPPSFYFSCKEVASHSQVALDLDENLQLAFDDLVPESINEYQFWSSYFWNIEKLKLEVMDELQANGKGAESFPLFSGRLVPETDEYSTKIHKIYYKCRPLARLVVLRYHTRAKLKRLQEVSATSTEPDFNQPVSSELPSTRKVKFSV</sequence>
<dbReference type="AlphaFoldDB" id="A0A7S3LMG7"/>
<dbReference type="PANTHER" id="PTHR16019:SF5">
    <property type="entry name" value="BSD DOMAIN-CONTAINING PROTEIN 1"/>
    <property type="match status" value="1"/>
</dbReference>
<feature type="domain" description="BSD" evidence="2">
    <location>
        <begin position="53"/>
        <end position="105"/>
    </location>
</feature>
<dbReference type="InterPro" id="IPR005607">
    <property type="entry name" value="BSD_dom"/>
</dbReference>
<protein>
    <recommendedName>
        <fullName evidence="2">BSD domain-containing protein</fullName>
    </recommendedName>
</protein>
<gene>
    <name evidence="3" type="ORF">ASTO00021_LOCUS6328</name>
</gene>
<feature type="domain" description="BSD" evidence="2">
    <location>
        <begin position="251"/>
        <end position="286"/>
    </location>
</feature>
<feature type="region of interest" description="Disordered" evidence="1">
    <location>
        <begin position="356"/>
        <end position="378"/>
    </location>
</feature>
<evidence type="ECO:0000313" key="3">
    <source>
        <dbReference type="EMBL" id="CAE0436056.1"/>
    </source>
</evidence>
<dbReference type="SUPFAM" id="SSF140383">
    <property type="entry name" value="BSD domain-like"/>
    <property type="match status" value="2"/>
</dbReference>
<dbReference type="PANTHER" id="PTHR16019">
    <property type="entry name" value="SYNAPSE-ASSOCIATED PROTEIN"/>
    <property type="match status" value="1"/>
</dbReference>
<evidence type="ECO:0000256" key="1">
    <source>
        <dbReference type="SAM" id="MobiDB-lite"/>
    </source>
</evidence>
<dbReference type="InterPro" id="IPR051494">
    <property type="entry name" value="BSD_domain-containing"/>
</dbReference>
<dbReference type="InterPro" id="IPR035925">
    <property type="entry name" value="BSD_dom_sf"/>
</dbReference>
<dbReference type="SMART" id="SM00751">
    <property type="entry name" value="BSD"/>
    <property type="match status" value="2"/>
</dbReference>
<dbReference type="Gene3D" id="1.10.3970.10">
    <property type="entry name" value="BSD domain"/>
    <property type="match status" value="2"/>
</dbReference>
<organism evidence="3">
    <name type="scientific">Aplanochytrium stocchinoi</name>
    <dbReference type="NCBI Taxonomy" id="215587"/>
    <lineage>
        <taxon>Eukaryota</taxon>
        <taxon>Sar</taxon>
        <taxon>Stramenopiles</taxon>
        <taxon>Bigyra</taxon>
        <taxon>Labyrinthulomycetes</taxon>
        <taxon>Thraustochytrida</taxon>
        <taxon>Thraustochytriidae</taxon>
        <taxon>Aplanochytrium</taxon>
    </lineage>
</organism>
<name>A0A7S3LMG7_9STRA</name>
<accession>A0A7S3LMG7</accession>
<evidence type="ECO:0000259" key="2">
    <source>
        <dbReference type="PROSITE" id="PS50858"/>
    </source>
</evidence>